<dbReference type="EMBL" id="JANYMP010000007">
    <property type="protein sequence ID" value="MCS7478451.1"/>
    <property type="molecule type" value="Genomic_DNA"/>
</dbReference>
<dbReference type="Gene3D" id="1.10.3210.10">
    <property type="entry name" value="Hypothetical protein af1432"/>
    <property type="match status" value="1"/>
</dbReference>
<dbReference type="InterPro" id="IPR003607">
    <property type="entry name" value="HD/PDEase_dom"/>
</dbReference>
<evidence type="ECO:0000259" key="1">
    <source>
        <dbReference type="Pfam" id="PF01966"/>
    </source>
</evidence>
<dbReference type="Proteomes" id="UP001141259">
    <property type="component" value="Unassembled WGS sequence"/>
</dbReference>
<name>A0A9X2VL10_9PSEU</name>
<dbReference type="AlphaFoldDB" id="A0A9X2VL10"/>
<keyword evidence="3" id="KW-1185">Reference proteome</keyword>
<gene>
    <name evidence="2" type="ORF">NZH93_16450</name>
</gene>
<dbReference type="PANTHER" id="PTHR35569">
    <property type="entry name" value="CYANAMIDE HYDRATASE DDI2-RELATED"/>
    <property type="match status" value="1"/>
</dbReference>
<sequence>MTLPTTPWATEALALLRASVSEPVANHSVRAFLFADLLAGHWDVRGRYDPEALFYATVLHDIGLSRRGAERPDRFEVAGADIAAEFLQDNGVAQETVDDVWEAIALHTSAGISSRRGLVCRLTAAGTALDFGVDSEFVTDEVAAGIHAEYPRLGTGSTLHTEILGQAKENPAKAPLASLAHLFLVTESTDDEILPARWGD</sequence>
<accession>A0A9X2VL10</accession>
<dbReference type="CDD" id="cd00077">
    <property type="entry name" value="HDc"/>
    <property type="match status" value="1"/>
</dbReference>
<dbReference type="PANTHER" id="PTHR35569:SF1">
    <property type="entry name" value="CYANAMIDE HYDRATASE DDI2-RELATED"/>
    <property type="match status" value="1"/>
</dbReference>
<organism evidence="2 3">
    <name type="scientific">Umezawaea endophytica</name>
    <dbReference type="NCBI Taxonomy" id="1654476"/>
    <lineage>
        <taxon>Bacteria</taxon>
        <taxon>Bacillati</taxon>
        <taxon>Actinomycetota</taxon>
        <taxon>Actinomycetes</taxon>
        <taxon>Pseudonocardiales</taxon>
        <taxon>Pseudonocardiaceae</taxon>
        <taxon>Umezawaea</taxon>
    </lineage>
</organism>
<dbReference type="InterPro" id="IPR006674">
    <property type="entry name" value="HD_domain"/>
</dbReference>
<feature type="domain" description="HD" evidence="1">
    <location>
        <begin position="24"/>
        <end position="112"/>
    </location>
</feature>
<protein>
    <submittedName>
        <fullName evidence="2">HD domain-containing protein</fullName>
    </submittedName>
</protein>
<reference evidence="2" key="1">
    <citation type="submission" date="2022-08" db="EMBL/GenBank/DDBJ databases">
        <authorList>
            <person name="Tistechok S."/>
            <person name="Samborskyy M."/>
            <person name="Roman I."/>
        </authorList>
    </citation>
    <scope>NUCLEOTIDE SEQUENCE</scope>
    <source>
        <strain evidence="2">DSM 103496</strain>
    </source>
</reference>
<dbReference type="SUPFAM" id="SSF109604">
    <property type="entry name" value="HD-domain/PDEase-like"/>
    <property type="match status" value="1"/>
</dbReference>
<comment type="caution">
    <text evidence="2">The sequence shown here is derived from an EMBL/GenBank/DDBJ whole genome shotgun (WGS) entry which is preliminary data.</text>
</comment>
<proteinExistence type="predicted"/>
<evidence type="ECO:0000313" key="3">
    <source>
        <dbReference type="Proteomes" id="UP001141259"/>
    </source>
</evidence>
<dbReference type="Pfam" id="PF01966">
    <property type="entry name" value="HD"/>
    <property type="match status" value="1"/>
</dbReference>
<evidence type="ECO:0000313" key="2">
    <source>
        <dbReference type="EMBL" id="MCS7478451.1"/>
    </source>
</evidence>
<dbReference type="RefSeq" id="WP_259623963.1">
    <property type="nucleotide sequence ID" value="NZ_JANYMP010000007.1"/>
</dbReference>